<evidence type="ECO:0000313" key="5">
    <source>
        <dbReference type="EMBL" id="ESL03338.1"/>
    </source>
</evidence>
<dbReference type="Proteomes" id="UP000018227">
    <property type="component" value="Unassembled WGS sequence"/>
</dbReference>
<evidence type="ECO:0000256" key="3">
    <source>
        <dbReference type="ARBA" id="ARBA00022833"/>
    </source>
</evidence>
<dbReference type="GO" id="GO:0008270">
    <property type="term" value="F:zinc ion binding"/>
    <property type="evidence" value="ECO:0007669"/>
    <property type="project" value="UniProtKB-KW"/>
</dbReference>
<dbReference type="SUPFAM" id="SSF57783">
    <property type="entry name" value="Zinc beta-ribbon"/>
    <property type="match status" value="1"/>
</dbReference>
<evidence type="ECO:0000313" key="6">
    <source>
        <dbReference type="Proteomes" id="UP000018227"/>
    </source>
</evidence>
<name>V2Y2Z4_9FIRM</name>
<dbReference type="AlphaFoldDB" id="V2Y2Z4"/>
<feature type="domain" description="Zinc finger CHC2-type" evidence="4">
    <location>
        <begin position="21"/>
        <end position="71"/>
    </location>
</feature>
<dbReference type="EMBL" id="ACIL03000011">
    <property type="protein sequence ID" value="ESL03338.1"/>
    <property type="molecule type" value="Genomic_DNA"/>
</dbReference>
<dbReference type="SMART" id="SM00400">
    <property type="entry name" value="ZnF_CHCC"/>
    <property type="match status" value="1"/>
</dbReference>
<dbReference type="GO" id="GO:0003677">
    <property type="term" value="F:DNA binding"/>
    <property type="evidence" value="ECO:0007669"/>
    <property type="project" value="InterPro"/>
</dbReference>
<dbReference type="GO" id="GO:0006269">
    <property type="term" value="P:DNA replication, synthesis of primer"/>
    <property type="evidence" value="ECO:0007669"/>
    <property type="project" value="TreeGrafter"/>
</dbReference>
<reference evidence="5 6" key="1">
    <citation type="submission" date="2013-06" db="EMBL/GenBank/DDBJ databases">
        <authorList>
            <person name="Weinstock G."/>
            <person name="Sodergren E."/>
            <person name="Clifton S."/>
            <person name="Fulton L."/>
            <person name="Fulton B."/>
            <person name="Courtney L."/>
            <person name="Fronick C."/>
            <person name="Harrison M."/>
            <person name="Strong C."/>
            <person name="Farmer C."/>
            <person name="Delahaunty K."/>
            <person name="Markovic C."/>
            <person name="Hall O."/>
            <person name="Minx P."/>
            <person name="Tomlinson C."/>
            <person name="Mitreva M."/>
            <person name="Nelson J."/>
            <person name="Hou S."/>
            <person name="Wollam A."/>
            <person name="Pepin K.H."/>
            <person name="Johnson M."/>
            <person name="Bhonagiri V."/>
            <person name="Nash W.E."/>
            <person name="Warren W."/>
            <person name="Chinwalla A."/>
            <person name="Mardis E.R."/>
            <person name="Wilson R.K."/>
        </authorList>
    </citation>
    <scope>NUCLEOTIDE SEQUENCE [LARGE SCALE GENOMIC DNA]</scope>
    <source>
        <strain evidence="5 6">ATCC 51271</strain>
    </source>
</reference>
<evidence type="ECO:0000256" key="1">
    <source>
        <dbReference type="ARBA" id="ARBA00022723"/>
    </source>
</evidence>
<dbReference type="InterPro" id="IPR002694">
    <property type="entry name" value="Znf_CHC2"/>
</dbReference>
<dbReference type="GO" id="GO:0003899">
    <property type="term" value="F:DNA-directed RNA polymerase activity"/>
    <property type="evidence" value="ECO:0007669"/>
    <property type="project" value="InterPro"/>
</dbReference>
<accession>V2Y2Z4</accession>
<dbReference type="Gene3D" id="3.90.580.10">
    <property type="entry name" value="Zinc finger, CHC2-type domain"/>
    <property type="match status" value="1"/>
</dbReference>
<keyword evidence="3" id="KW-0862">Zinc</keyword>
<dbReference type="GO" id="GO:0005737">
    <property type="term" value="C:cytoplasm"/>
    <property type="evidence" value="ECO:0007669"/>
    <property type="project" value="TreeGrafter"/>
</dbReference>
<dbReference type="HOGENOM" id="CLU_094413_2_0_9"/>
<dbReference type="InterPro" id="IPR050219">
    <property type="entry name" value="DnaG_primase"/>
</dbReference>
<proteinExistence type="predicted"/>
<dbReference type="InterPro" id="IPR036977">
    <property type="entry name" value="DNA_primase_Znf_CHC2"/>
</dbReference>
<evidence type="ECO:0000256" key="2">
    <source>
        <dbReference type="ARBA" id="ARBA00022771"/>
    </source>
</evidence>
<dbReference type="eggNOG" id="COG0358">
    <property type="taxonomic scope" value="Bacteria"/>
</dbReference>
<keyword evidence="2" id="KW-0863">Zinc-finger</keyword>
<keyword evidence="1" id="KW-0479">Metal-binding</keyword>
<dbReference type="Pfam" id="PF01807">
    <property type="entry name" value="Zn_ribbon_DnaG"/>
    <property type="match status" value="1"/>
</dbReference>
<sequence length="151" mass="17401">MHLTARQAAEKYGLAIRKNGMVCCPFHRDKHPSMKIDKNYHCFACGIGGDAIDYVSRMFGLTQYQAAKKLIDDFSLMVEHGRKMALSAKEKEKIIRARQENERIIRIKKRFGRWCSESIGLLRNCIDEIRQAGILLTDKAQNQIFTDDYTS</sequence>
<organism evidence="5 6">
    <name type="scientific">Catonella morbi ATCC 51271</name>
    <dbReference type="NCBI Taxonomy" id="592026"/>
    <lineage>
        <taxon>Bacteria</taxon>
        <taxon>Bacillati</taxon>
        <taxon>Bacillota</taxon>
        <taxon>Clostridia</taxon>
        <taxon>Lachnospirales</taxon>
        <taxon>Lachnospiraceae</taxon>
        <taxon>Catonella</taxon>
    </lineage>
</organism>
<dbReference type="STRING" id="592026.GCWU0000282_001328"/>
<evidence type="ECO:0000259" key="4">
    <source>
        <dbReference type="SMART" id="SM00400"/>
    </source>
</evidence>
<gene>
    <name evidence="5" type="ORF">GCWU0000282_001328</name>
</gene>
<dbReference type="PANTHER" id="PTHR30313:SF2">
    <property type="entry name" value="DNA PRIMASE"/>
    <property type="match status" value="1"/>
</dbReference>
<feature type="non-terminal residue" evidence="5">
    <location>
        <position position="151"/>
    </location>
</feature>
<comment type="caution">
    <text evidence="5">The sequence shown here is derived from an EMBL/GenBank/DDBJ whole genome shotgun (WGS) entry which is preliminary data.</text>
</comment>
<keyword evidence="6" id="KW-1185">Reference proteome</keyword>
<protein>
    <submittedName>
        <fullName evidence="5">CHC2 zinc finger domain protein</fullName>
    </submittedName>
</protein>
<dbReference type="PANTHER" id="PTHR30313">
    <property type="entry name" value="DNA PRIMASE"/>
    <property type="match status" value="1"/>
</dbReference>